<organism evidence="2 3">
    <name type="scientific">Pelagibacterium luteolum</name>
    <dbReference type="NCBI Taxonomy" id="440168"/>
    <lineage>
        <taxon>Bacteria</taxon>
        <taxon>Pseudomonadati</taxon>
        <taxon>Pseudomonadota</taxon>
        <taxon>Alphaproteobacteria</taxon>
        <taxon>Hyphomicrobiales</taxon>
        <taxon>Devosiaceae</taxon>
        <taxon>Pelagibacterium</taxon>
    </lineage>
</organism>
<name>A0A1G7RQJ4_9HYPH</name>
<evidence type="ECO:0000256" key="1">
    <source>
        <dbReference type="SAM" id="SignalP"/>
    </source>
</evidence>
<dbReference type="STRING" id="440168.SAMN04487974_10150"/>
<accession>A0A1G7RQJ4</accession>
<dbReference type="Pfam" id="PF11306">
    <property type="entry name" value="DUF3108"/>
    <property type="match status" value="1"/>
</dbReference>
<evidence type="ECO:0000313" key="3">
    <source>
        <dbReference type="Proteomes" id="UP000199495"/>
    </source>
</evidence>
<sequence>MKRFSLRSLALSAALALGIAGPASAQQDGTIARYVVSAGGINVANISIRFSTEGSSYQLDLTADVAGLAQVVAQGSGAVNSGGTITNSGLQSNRFYLETRTASERFALSTAYSGGTATNSTVEPPLPNNPDRVPVSGSHRSGVNDPLAAFILRGSSLDGSLCNRNLPIYTGIERFNMALSFAEMQEATSPRTGYQGPVVLCAMRYSPISGHFESSEITNYLASSSRMLTWFMPLRETGFFIPYRVLMGTNFGDLSMVLVGLE</sequence>
<protein>
    <recommendedName>
        <fullName evidence="4">DUF3108 domain-containing protein</fullName>
    </recommendedName>
</protein>
<dbReference type="AlphaFoldDB" id="A0A1G7RQJ4"/>
<reference evidence="2 3" key="1">
    <citation type="submission" date="2016-10" db="EMBL/GenBank/DDBJ databases">
        <authorList>
            <person name="de Groot N.N."/>
        </authorList>
    </citation>
    <scope>NUCLEOTIDE SEQUENCE [LARGE SCALE GENOMIC DNA]</scope>
    <source>
        <strain evidence="2 3">CGMCC 1.10267</strain>
    </source>
</reference>
<keyword evidence="3" id="KW-1185">Reference proteome</keyword>
<gene>
    <name evidence="2" type="ORF">SAMN04487974_10150</name>
</gene>
<dbReference type="EMBL" id="FNCS01000001">
    <property type="protein sequence ID" value="SDG12904.1"/>
    <property type="molecule type" value="Genomic_DNA"/>
</dbReference>
<dbReference type="Proteomes" id="UP000199495">
    <property type="component" value="Unassembled WGS sequence"/>
</dbReference>
<feature type="signal peptide" evidence="1">
    <location>
        <begin position="1"/>
        <end position="25"/>
    </location>
</feature>
<dbReference type="RefSeq" id="WP_176762432.1">
    <property type="nucleotide sequence ID" value="NZ_FNCS01000001.1"/>
</dbReference>
<dbReference type="InterPro" id="IPR021457">
    <property type="entry name" value="DUF3108"/>
</dbReference>
<evidence type="ECO:0008006" key="4">
    <source>
        <dbReference type="Google" id="ProtNLM"/>
    </source>
</evidence>
<evidence type="ECO:0000313" key="2">
    <source>
        <dbReference type="EMBL" id="SDG12904.1"/>
    </source>
</evidence>
<keyword evidence="1" id="KW-0732">Signal</keyword>
<feature type="chain" id="PRO_5011637838" description="DUF3108 domain-containing protein" evidence="1">
    <location>
        <begin position="26"/>
        <end position="262"/>
    </location>
</feature>
<proteinExistence type="predicted"/>